<accession>A0A9P5LCX9</accession>
<dbReference type="AlphaFoldDB" id="A0A9P5LCX9"/>
<evidence type="ECO:0000313" key="2">
    <source>
        <dbReference type="Proteomes" id="UP000722485"/>
    </source>
</evidence>
<evidence type="ECO:0000313" key="1">
    <source>
        <dbReference type="EMBL" id="KAF7546026.1"/>
    </source>
</evidence>
<dbReference type="EMBL" id="JAANBB010000229">
    <property type="protein sequence ID" value="KAF7546026.1"/>
    <property type="molecule type" value="Genomic_DNA"/>
</dbReference>
<reference evidence="1" key="1">
    <citation type="submission" date="2020-03" db="EMBL/GenBank/DDBJ databases">
        <title>Draft Genome Sequence of Cylindrodendrum hubeiense.</title>
        <authorList>
            <person name="Buettner E."/>
            <person name="Kellner H."/>
        </authorList>
    </citation>
    <scope>NUCLEOTIDE SEQUENCE</scope>
    <source>
        <strain evidence="1">IHI 201604</strain>
    </source>
</reference>
<gene>
    <name evidence="1" type="ORF">G7Z17_g8724</name>
</gene>
<name>A0A9P5LCX9_9HYPO</name>
<dbReference type="OrthoDB" id="5087660at2759"/>
<keyword evidence="2" id="KW-1185">Reference proteome</keyword>
<comment type="caution">
    <text evidence="1">The sequence shown here is derived from an EMBL/GenBank/DDBJ whole genome shotgun (WGS) entry which is preliminary data.</text>
</comment>
<dbReference type="Proteomes" id="UP000722485">
    <property type="component" value="Unassembled WGS sequence"/>
</dbReference>
<organism evidence="1 2">
    <name type="scientific">Cylindrodendrum hubeiense</name>
    <dbReference type="NCBI Taxonomy" id="595255"/>
    <lineage>
        <taxon>Eukaryota</taxon>
        <taxon>Fungi</taxon>
        <taxon>Dikarya</taxon>
        <taxon>Ascomycota</taxon>
        <taxon>Pezizomycotina</taxon>
        <taxon>Sordariomycetes</taxon>
        <taxon>Hypocreomycetidae</taxon>
        <taxon>Hypocreales</taxon>
        <taxon>Nectriaceae</taxon>
        <taxon>Cylindrodendrum</taxon>
    </lineage>
</organism>
<protein>
    <submittedName>
        <fullName evidence="1">Uncharacterized protein</fullName>
    </submittedName>
</protein>
<proteinExistence type="predicted"/>
<sequence>MPLPGKIDSHFSSADTGAKGWELDAEKLLELLEEATSGITSSEVVDDDENSQSNIDELLNEDENFWGDIPGDESVEELSIKLEEDNLFEDHLGQNAEFLAVFLRQNRNFLDDSHLCHYAPQFKPAVLASDIHNDSNTIVLVFTGASGHGKRTEMNAFISYLLSGYLEDRARVLVIDNRGAKQTASMTQSITCYRIRPLAPVFNSKTMLIVDLPGFGDS</sequence>